<reference evidence="2" key="1">
    <citation type="submission" date="2021-10" db="EMBL/GenBank/DDBJ databases">
        <title>Novel species in genus Arthrobacter.</title>
        <authorList>
            <person name="Liu Y."/>
        </authorList>
    </citation>
    <scope>NUCLEOTIDE SEQUENCE</scope>
    <source>
        <strain evidence="4">zg-Y462</strain>
        <strain evidence="2">Zg-Y462</strain>
    </source>
</reference>
<dbReference type="EMBL" id="CP094984">
    <property type="protein sequence ID" value="UON91598.1"/>
    <property type="molecule type" value="Genomic_DNA"/>
</dbReference>
<feature type="transmembrane region" description="Helical" evidence="1">
    <location>
        <begin position="117"/>
        <end position="137"/>
    </location>
</feature>
<name>A0A9X1M7Q5_9MICC</name>
<gene>
    <name evidence="2" type="ORF">LJ755_07380</name>
    <name evidence="3" type="ORF">MUK71_13540</name>
</gene>
<keyword evidence="4" id="KW-1185">Reference proteome</keyword>
<keyword evidence="1" id="KW-0812">Transmembrane</keyword>
<feature type="transmembrane region" description="Helical" evidence="1">
    <location>
        <begin position="58"/>
        <end position="77"/>
    </location>
</feature>
<dbReference type="Proteomes" id="UP000829758">
    <property type="component" value="Chromosome"/>
</dbReference>
<sequence length="151" mass="15633">MESRDVTPETARHHLEALDADGAAVSGSTGAPFWYVLLQSCCISGFVLSFGLGPWESAGFALSAVALVLLGMLRPLITGTRADPWAYPASVRVALTFIGCAALAVGIGMVVSKSGGSMALLFAAALLTFAATLVLGLRMERALVRSIHGQP</sequence>
<dbReference type="Proteomes" id="UP001155145">
    <property type="component" value="Unassembled WGS sequence"/>
</dbReference>
<evidence type="ECO:0000313" key="5">
    <source>
        <dbReference type="Proteomes" id="UP001155145"/>
    </source>
</evidence>
<protein>
    <submittedName>
        <fullName evidence="2">Uncharacterized protein</fullName>
    </submittedName>
</protein>
<dbReference type="EMBL" id="JAJFZT010000004">
    <property type="protein sequence ID" value="MCC3272551.1"/>
    <property type="molecule type" value="Genomic_DNA"/>
</dbReference>
<evidence type="ECO:0000313" key="4">
    <source>
        <dbReference type="Proteomes" id="UP000829758"/>
    </source>
</evidence>
<feature type="transmembrane region" description="Helical" evidence="1">
    <location>
        <begin position="33"/>
        <end position="52"/>
    </location>
</feature>
<dbReference type="AlphaFoldDB" id="A0A9X1M7Q5"/>
<evidence type="ECO:0000256" key="1">
    <source>
        <dbReference type="SAM" id="Phobius"/>
    </source>
</evidence>
<proteinExistence type="predicted"/>
<evidence type="ECO:0000313" key="2">
    <source>
        <dbReference type="EMBL" id="MCC3272551.1"/>
    </source>
</evidence>
<evidence type="ECO:0000313" key="3">
    <source>
        <dbReference type="EMBL" id="UON91598.1"/>
    </source>
</evidence>
<keyword evidence="1" id="KW-0472">Membrane</keyword>
<keyword evidence="1" id="KW-1133">Transmembrane helix</keyword>
<accession>A0A9X1M7Q5</accession>
<dbReference type="RefSeq" id="WP_227928618.1">
    <property type="nucleotide sequence ID" value="NZ_CP094984.1"/>
</dbReference>
<feature type="transmembrane region" description="Helical" evidence="1">
    <location>
        <begin position="89"/>
        <end position="111"/>
    </location>
</feature>
<organism evidence="2 5">
    <name type="scientific">Arthrobacter zhangbolii</name>
    <dbReference type="NCBI Taxonomy" id="2886936"/>
    <lineage>
        <taxon>Bacteria</taxon>
        <taxon>Bacillati</taxon>
        <taxon>Actinomycetota</taxon>
        <taxon>Actinomycetes</taxon>
        <taxon>Micrococcales</taxon>
        <taxon>Micrococcaceae</taxon>
        <taxon>Arthrobacter</taxon>
    </lineage>
</organism>